<proteinExistence type="predicted"/>
<protein>
    <recommendedName>
        <fullName evidence="3">Pet127-domain-containing protein</fullName>
    </recommendedName>
</protein>
<accession>A0A8H7VCI1</accession>
<name>A0A8H7VCI1_9FUNG</name>
<dbReference type="GO" id="GO:0000964">
    <property type="term" value="P:mitochondrial RNA 5'-end processing"/>
    <property type="evidence" value="ECO:0007669"/>
    <property type="project" value="TreeGrafter"/>
</dbReference>
<reference evidence="1" key="1">
    <citation type="submission" date="2020-12" db="EMBL/GenBank/DDBJ databases">
        <title>Metabolic potential, ecology and presence of endohyphal bacteria is reflected in genomic diversity of Mucoromycotina.</title>
        <authorList>
            <person name="Muszewska A."/>
            <person name="Okrasinska A."/>
            <person name="Steczkiewicz K."/>
            <person name="Drgas O."/>
            <person name="Orlowska M."/>
            <person name="Perlinska-Lenart U."/>
            <person name="Aleksandrzak-Piekarczyk T."/>
            <person name="Szatraj K."/>
            <person name="Zielenkiewicz U."/>
            <person name="Pilsyk S."/>
            <person name="Malc E."/>
            <person name="Mieczkowski P."/>
            <person name="Kruszewska J.S."/>
            <person name="Biernat P."/>
            <person name="Pawlowska J."/>
        </authorList>
    </citation>
    <scope>NUCLEOTIDE SEQUENCE</scope>
    <source>
        <strain evidence="1">WA0000017839</strain>
    </source>
</reference>
<organism evidence="1 2">
    <name type="scientific">Mucor saturninus</name>
    <dbReference type="NCBI Taxonomy" id="64648"/>
    <lineage>
        <taxon>Eukaryota</taxon>
        <taxon>Fungi</taxon>
        <taxon>Fungi incertae sedis</taxon>
        <taxon>Mucoromycota</taxon>
        <taxon>Mucoromycotina</taxon>
        <taxon>Mucoromycetes</taxon>
        <taxon>Mucorales</taxon>
        <taxon>Mucorineae</taxon>
        <taxon>Mucoraceae</taxon>
        <taxon>Mucor</taxon>
    </lineage>
</organism>
<dbReference type="InterPro" id="IPR013943">
    <property type="entry name" value="Pet127"/>
</dbReference>
<evidence type="ECO:0000313" key="2">
    <source>
        <dbReference type="Proteomes" id="UP000603453"/>
    </source>
</evidence>
<evidence type="ECO:0000313" key="1">
    <source>
        <dbReference type="EMBL" id="KAG2209409.1"/>
    </source>
</evidence>
<dbReference type="PANTHER" id="PTHR31014:SF0">
    <property type="entry name" value="MITOCHONDRIAL TRANSLATION SYSTEM COMPONENT PET127-RELATED"/>
    <property type="match status" value="1"/>
</dbReference>
<dbReference type="AlphaFoldDB" id="A0A8H7VCI1"/>
<feature type="non-terminal residue" evidence="1">
    <location>
        <position position="1"/>
    </location>
</feature>
<evidence type="ECO:0008006" key="3">
    <source>
        <dbReference type="Google" id="ProtNLM"/>
    </source>
</evidence>
<dbReference type="OrthoDB" id="10249045at2759"/>
<comment type="caution">
    <text evidence="1">The sequence shown here is derived from an EMBL/GenBank/DDBJ whole genome shotgun (WGS) entry which is preliminary data.</text>
</comment>
<dbReference type="PANTHER" id="PTHR31014">
    <property type="entry name" value="MITOCHONDRIAL TRANSLATION SYSTEM COMPONENT PET127-RELATED"/>
    <property type="match status" value="1"/>
</dbReference>
<keyword evidence="2" id="KW-1185">Reference proteome</keyword>
<dbReference type="EMBL" id="JAEPRD010000015">
    <property type="protein sequence ID" value="KAG2209409.1"/>
    <property type="molecule type" value="Genomic_DNA"/>
</dbReference>
<gene>
    <name evidence="1" type="ORF">INT47_008251</name>
</gene>
<sequence>LFVTKATLSEECQPVKSIEDKDGVTEVYIVRRSKDGKRKDPLSKRLHDLTKANQTETTEAQNGNVPITLTNQGDQKWTSIPTQAQYERVKSPQQVPVATLAHGLQKVLFNPGVHYLKDPRTKEFNFTPYLENITQPVDFDYEALTPYITSSRDNSLIDLAKDMNQRYIGSTSSVSAVLSHFYFVMSNFKEVNTSCLSRAFDKESTKFTRGSRTAASIYLRWKDGVYAVDVDKSHDVDETVLSIMGKSLEKVLTLEPNDFERFLKENSSEITEQEKNQPESYAYGKLGKFLLRSQLDCYDSRLPRGTFDLKTRAAIPVRLDIQNYSDYLGYSLKRAHGLYESFEREYYDMIRSAFLKYSFQVRIGHMDGIMVAYHNTRKIFGFQYISREEMDSRLFGSTKVGDSVFRNALVMFESILDKATEKYPQQTLRISFDTHADKNSGNATTNVFVEAVPTDGATTDNNNMDEFFQTEAEDSVLDPFDQISLYQLNTQSLVNGVLVEGPLKMDKPSKDHWQVRYKIKESELDNVQIKTKFTAMRKRQADVYTPSAKKNPMLEKFKSMSEEVLKRERLGKYNNHHGKK</sequence>
<dbReference type="Pfam" id="PF08634">
    <property type="entry name" value="Pet127"/>
    <property type="match status" value="1"/>
</dbReference>
<dbReference type="GO" id="GO:0005740">
    <property type="term" value="C:mitochondrial envelope"/>
    <property type="evidence" value="ECO:0007669"/>
    <property type="project" value="TreeGrafter"/>
</dbReference>
<dbReference type="Proteomes" id="UP000603453">
    <property type="component" value="Unassembled WGS sequence"/>
</dbReference>